<accession>A0A7Z0DTL0</accession>
<dbReference type="AlphaFoldDB" id="A0A7Z0DTL0"/>
<evidence type="ECO:0000313" key="2">
    <source>
        <dbReference type="Proteomes" id="UP000564496"/>
    </source>
</evidence>
<dbReference type="RefSeq" id="WP_218861833.1">
    <property type="nucleotide sequence ID" value="NZ_JACBZR010000002.1"/>
</dbReference>
<protein>
    <submittedName>
        <fullName evidence="1">Uncharacterized protein</fullName>
    </submittedName>
</protein>
<comment type="caution">
    <text evidence="1">The sequence shown here is derived from an EMBL/GenBank/DDBJ whole genome shotgun (WGS) entry which is preliminary data.</text>
</comment>
<organism evidence="1 2">
    <name type="scientific">Nocardioides panzhihuensis</name>
    <dbReference type="NCBI Taxonomy" id="860243"/>
    <lineage>
        <taxon>Bacteria</taxon>
        <taxon>Bacillati</taxon>
        <taxon>Actinomycetota</taxon>
        <taxon>Actinomycetes</taxon>
        <taxon>Propionibacteriales</taxon>
        <taxon>Nocardioidaceae</taxon>
        <taxon>Nocardioides</taxon>
    </lineage>
</organism>
<sequence length="236" mass="25682">MLAQAAVEHPDEMVRTASFPVVGEGTLRDLVREAKANQRAFPGPCPYGAALRLRPPLPADAAPLLAALEFQCNNTVYRPVMDALDLLARYDGVDGKHRFYAPADQPPIDGVVPAAWREAVVDEQGRMERVPYELCVLVALRDAVRRREVYVAGGLRWRNPEDDLRGVGALFSDEHPAINAWSNIGTSGAVAFRKNPIPSIFRIDDQVSIVVGPAALLNWRAGCRSSPALGGAPWPV</sequence>
<gene>
    <name evidence="1" type="ORF">BJ988_005930</name>
</gene>
<reference evidence="1 2" key="1">
    <citation type="submission" date="2020-07" db="EMBL/GenBank/DDBJ databases">
        <title>Sequencing the genomes of 1000 actinobacteria strains.</title>
        <authorList>
            <person name="Klenk H.-P."/>
        </authorList>
    </citation>
    <scope>NUCLEOTIDE SEQUENCE [LARGE SCALE GENOMIC DNA]</scope>
    <source>
        <strain evidence="1 2">DSM 26487</strain>
    </source>
</reference>
<dbReference type="EMBL" id="JACBZR010000002">
    <property type="protein sequence ID" value="NYI81222.1"/>
    <property type="molecule type" value="Genomic_DNA"/>
</dbReference>
<keyword evidence="2" id="KW-1185">Reference proteome</keyword>
<name>A0A7Z0DTL0_9ACTN</name>
<proteinExistence type="predicted"/>
<evidence type="ECO:0000313" key="1">
    <source>
        <dbReference type="EMBL" id="NYI81222.1"/>
    </source>
</evidence>
<dbReference type="Proteomes" id="UP000564496">
    <property type="component" value="Unassembled WGS sequence"/>
</dbReference>